<sequence length="145" mass="15676">MSETTVKKAPVWFWVVAVLALLWNLLGLLAFGGTIMILNSADVMAALPPEQQAIYADYPGWALAAFAVAVFGGLLGSIFLLMKSGLARILFIISLVALLVSDYYTFAVARMQEVSGSGTFIMPALVLLITLFLIWLSGKAARDFK</sequence>
<accession>A0A8J2Y803</accession>
<evidence type="ECO:0000313" key="2">
    <source>
        <dbReference type="EMBL" id="GGD10546.1"/>
    </source>
</evidence>
<organism evidence="2 3">
    <name type="scientific">Aquisalinus flavus</name>
    <dbReference type="NCBI Taxonomy" id="1526572"/>
    <lineage>
        <taxon>Bacteria</taxon>
        <taxon>Pseudomonadati</taxon>
        <taxon>Pseudomonadota</taxon>
        <taxon>Alphaproteobacteria</taxon>
        <taxon>Parvularculales</taxon>
        <taxon>Parvularculaceae</taxon>
        <taxon>Aquisalinus</taxon>
    </lineage>
</organism>
<feature type="transmembrane region" description="Helical" evidence="1">
    <location>
        <begin position="58"/>
        <end position="82"/>
    </location>
</feature>
<keyword evidence="1" id="KW-0812">Transmembrane</keyword>
<dbReference type="RefSeq" id="WP_188158624.1">
    <property type="nucleotide sequence ID" value="NZ_BMGH01000001.1"/>
</dbReference>
<reference evidence="2" key="2">
    <citation type="submission" date="2020-09" db="EMBL/GenBank/DDBJ databases">
        <authorList>
            <person name="Sun Q."/>
            <person name="Zhou Y."/>
        </authorList>
    </citation>
    <scope>NUCLEOTIDE SEQUENCE</scope>
    <source>
        <strain evidence="2">CGMCC 1.12921</strain>
    </source>
</reference>
<reference evidence="2" key="1">
    <citation type="journal article" date="2014" name="Int. J. Syst. Evol. Microbiol.">
        <title>Complete genome sequence of Corynebacterium casei LMG S-19264T (=DSM 44701T), isolated from a smear-ripened cheese.</title>
        <authorList>
            <consortium name="US DOE Joint Genome Institute (JGI-PGF)"/>
            <person name="Walter F."/>
            <person name="Albersmeier A."/>
            <person name="Kalinowski J."/>
            <person name="Ruckert C."/>
        </authorList>
    </citation>
    <scope>NUCLEOTIDE SEQUENCE</scope>
    <source>
        <strain evidence="2">CGMCC 1.12921</strain>
    </source>
</reference>
<gene>
    <name evidence="2" type="ORF">GCM10011342_19270</name>
</gene>
<evidence type="ECO:0000313" key="3">
    <source>
        <dbReference type="Proteomes" id="UP000613582"/>
    </source>
</evidence>
<evidence type="ECO:0000256" key="1">
    <source>
        <dbReference type="SAM" id="Phobius"/>
    </source>
</evidence>
<protein>
    <recommendedName>
        <fullName evidence="4">Sugar transporter</fullName>
    </recommendedName>
</protein>
<dbReference type="EMBL" id="BMGH01000001">
    <property type="protein sequence ID" value="GGD10546.1"/>
    <property type="molecule type" value="Genomic_DNA"/>
</dbReference>
<comment type="caution">
    <text evidence="2">The sequence shown here is derived from an EMBL/GenBank/DDBJ whole genome shotgun (WGS) entry which is preliminary data.</text>
</comment>
<name>A0A8J2Y803_9PROT</name>
<evidence type="ECO:0008006" key="4">
    <source>
        <dbReference type="Google" id="ProtNLM"/>
    </source>
</evidence>
<feature type="transmembrane region" description="Helical" evidence="1">
    <location>
        <begin position="89"/>
        <end position="106"/>
    </location>
</feature>
<keyword evidence="1" id="KW-0472">Membrane</keyword>
<feature type="transmembrane region" description="Helical" evidence="1">
    <location>
        <begin position="12"/>
        <end position="38"/>
    </location>
</feature>
<keyword evidence="1" id="KW-1133">Transmembrane helix</keyword>
<dbReference type="AlphaFoldDB" id="A0A8J2Y803"/>
<dbReference type="Proteomes" id="UP000613582">
    <property type="component" value="Unassembled WGS sequence"/>
</dbReference>
<proteinExistence type="predicted"/>
<feature type="transmembrane region" description="Helical" evidence="1">
    <location>
        <begin position="118"/>
        <end position="136"/>
    </location>
</feature>
<keyword evidence="3" id="KW-1185">Reference proteome</keyword>